<evidence type="ECO:0000313" key="1">
    <source>
        <dbReference type="EMBL" id="GEM68025.1"/>
    </source>
</evidence>
<organism evidence="1 2">
    <name type="scientific">Sphingobacterium mizutaii NBRC 14946 = DSM 11724</name>
    <dbReference type="NCBI Taxonomy" id="1220576"/>
    <lineage>
        <taxon>Bacteria</taxon>
        <taxon>Pseudomonadati</taxon>
        <taxon>Bacteroidota</taxon>
        <taxon>Sphingobacteriia</taxon>
        <taxon>Sphingobacteriales</taxon>
        <taxon>Sphingobacteriaceae</taxon>
        <taxon>Sphingobacterium</taxon>
    </lineage>
</organism>
<dbReference type="Proteomes" id="UP000321676">
    <property type="component" value="Unassembled WGS sequence"/>
</dbReference>
<keyword evidence="2" id="KW-1185">Reference proteome</keyword>
<sequence length="58" mass="6645">MIGKNRIPSVLIKQLNAIRKPKNSENNTLSSLFLYNIVRYKIMEEKNKNGISVVITLV</sequence>
<proteinExistence type="predicted"/>
<name>A0ABQ0W280_9SPHI</name>
<comment type="caution">
    <text evidence="1">The sequence shown here is derived from an EMBL/GenBank/DDBJ whole genome shotgun (WGS) entry which is preliminary data.</text>
</comment>
<gene>
    <name evidence="1" type="ORF">SMI01S_16310</name>
</gene>
<accession>A0ABQ0W280</accession>
<evidence type="ECO:0000313" key="2">
    <source>
        <dbReference type="Proteomes" id="UP000321676"/>
    </source>
</evidence>
<reference evidence="1 2" key="1">
    <citation type="submission" date="2019-07" db="EMBL/GenBank/DDBJ databases">
        <title>Whole genome shotgun sequence of Sphingobacterium mizutaii NBRC 14946.</title>
        <authorList>
            <person name="Hosoyama A."/>
            <person name="Uohara A."/>
            <person name="Ohji S."/>
            <person name="Ichikawa N."/>
        </authorList>
    </citation>
    <scope>NUCLEOTIDE SEQUENCE [LARGE SCALE GENOMIC DNA]</scope>
    <source>
        <strain evidence="1 2">NBRC 14946</strain>
    </source>
</reference>
<dbReference type="EMBL" id="BJXH01000012">
    <property type="protein sequence ID" value="GEM68025.1"/>
    <property type="molecule type" value="Genomic_DNA"/>
</dbReference>
<protein>
    <submittedName>
        <fullName evidence="1">Uncharacterized protein</fullName>
    </submittedName>
</protein>